<gene>
    <name evidence="2" type="ordered locus">Tph_c08730</name>
</gene>
<evidence type="ECO:0000313" key="3">
    <source>
        <dbReference type="Proteomes" id="UP000000467"/>
    </source>
</evidence>
<reference evidence="2 3" key="1">
    <citation type="journal article" date="2012" name="BMC Genomics">
        <title>Genome-guided analysis of physiological and morphological traits of the fermentative acetate oxidizer Thermacetogenium phaeum.</title>
        <authorList>
            <person name="Oehler D."/>
            <person name="Poehlein A."/>
            <person name="Leimbach A."/>
            <person name="Muller N."/>
            <person name="Daniel R."/>
            <person name="Gottschalk G."/>
            <person name="Schink B."/>
        </authorList>
    </citation>
    <scope>NUCLEOTIDE SEQUENCE [LARGE SCALE GENOMIC DNA]</scope>
    <source>
        <strain evidence="3">ATCC BAA-254 / DSM 26808 / PB</strain>
    </source>
</reference>
<proteinExistence type="predicted"/>
<dbReference type="PANTHER" id="PTHR42781">
    <property type="entry name" value="SPERMIDINE/PUTRESCINE IMPORT ATP-BINDING PROTEIN POTA"/>
    <property type="match status" value="1"/>
</dbReference>
<dbReference type="InterPro" id="IPR050093">
    <property type="entry name" value="ABC_SmlMolc_Importer"/>
</dbReference>
<dbReference type="EMBL" id="CP003732">
    <property type="protein sequence ID" value="AFV11103.1"/>
    <property type="molecule type" value="Genomic_DNA"/>
</dbReference>
<dbReference type="SUPFAM" id="SSF52540">
    <property type="entry name" value="P-loop containing nucleoside triphosphate hydrolases"/>
    <property type="match status" value="1"/>
</dbReference>
<evidence type="ECO:0000256" key="1">
    <source>
        <dbReference type="ARBA" id="ARBA00022448"/>
    </source>
</evidence>
<protein>
    <submittedName>
        <fullName evidence="2">Uncharacterized protein</fullName>
    </submittedName>
</protein>
<evidence type="ECO:0000313" key="2">
    <source>
        <dbReference type="EMBL" id="AFV11103.1"/>
    </source>
</evidence>
<keyword evidence="3" id="KW-1185">Reference proteome</keyword>
<dbReference type="Proteomes" id="UP000000467">
    <property type="component" value="Chromosome"/>
</dbReference>
<dbReference type="Gene3D" id="3.40.50.300">
    <property type="entry name" value="P-loop containing nucleotide triphosphate hydrolases"/>
    <property type="match status" value="1"/>
</dbReference>
<organism evidence="2 3">
    <name type="scientific">Thermacetogenium phaeum (strain ATCC BAA-254 / DSM 26808 / PB)</name>
    <dbReference type="NCBI Taxonomy" id="1089553"/>
    <lineage>
        <taxon>Bacteria</taxon>
        <taxon>Bacillati</taxon>
        <taxon>Bacillota</taxon>
        <taxon>Clostridia</taxon>
        <taxon>Thermoanaerobacterales</taxon>
        <taxon>Thermoanaerobacteraceae</taxon>
        <taxon>Thermacetogenium</taxon>
    </lineage>
</organism>
<dbReference type="PANTHER" id="PTHR42781:SF4">
    <property type="entry name" value="SPERMIDINE_PUTRESCINE IMPORT ATP-BINDING PROTEIN POTA"/>
    <property type="match status" value="1"/>
</dbReference>
<keyword evidence="1" id="KW-0813">Transport</keyword>
<name>K4LE07_THEPS</name>
<dbReference type="AlphaFoldDB" id="K4LE07"/>
<accession>K4LE07</accession>
<sequence>MTRPSILLLDEPLAALDRGLREKMRQELRELHQAWQIPFILVTHCRCEEQLADKILRPLQYPGNVSWVDGKGGVLWKR</sequence>
<dbReference type="STRING" id="1089553.Tph_c08730"/>
<dbReference type="eggNOG" id="COG3842">
    <property type="taxonomic scope" value="Bacteria"/>
</dbReference>
<dbReference type="HOGENOM" id="CLU_2620907_0_0_9"/>
<dbReference type="InterPro" id="IPR027417">
    <property type="entry name" value="P-loop_NTPase"/>
</dbReference>
<dbReference type="KEGG" id="tpz:Tph_c08730"/>